<proteinExistence type="predicted"/>
<feature type="region of interest" description="Disordered" evidence="1">
    <location>
        <begin position="1"/>
        <end position="39"/>
    </location>
</feature>
<dbReference type="AlphaFoldDB" id="A0AAD2JGK1"/>
<feature type="region of interest" description="Disordered" evidence="1">
    <location>
        <begin position="118"/>
        <end position="151"/>
    </location>
</feature>
<keyword evidence="4" id="KW-1185">Reference proteome</keyword>
<organism evidence="3 4">
    <name type="scientific">Cylindrotheca closterium</name>
    <dbReference type="NCBI Taxonomy" id="2856"/>
    <lineage>
        <taxon>Eukaryota</taxon>
        <taxon>Sar</taxon>
        <taxon>Stramenopiles</taxon>
        <taxon>Ochrophyta</taxon>
        <taxon>Bacillariophyta</taxon>
        <taxon>Bacillariophyceae</taxon>
        <taxon>Bacillariophycidae</taxon>
        <taxon>Bacillariales</taxon>
        <taxon>Bacillariaceae</taxon>
        <taxon>Cylindrotheca</taxon>
    </lineage>
</organism>
<feature type="compositionally biased region" description="Basic and acidic residues" evidence="1">
    <location>
        <begin position="22"/>
        <end position="39"/>
    </location>
</feature>
<accession>A0AAD2JGK1</accession>
<dbReference type="PANTHER" id="PTHR22306">
    <property type="entry name" value="CHROMOSOME 7 OPEN READING FRAME 50"/>
    <property type="match status" value="1"/>
</dbReference>
<sequence>MTAEKNKQPHKAGSGANRKGNRKADEGKSPSGMKCDRHIKAPSGAATYLLDWERRDSEDSTWKFNKNTQSWLIRHMYEVDKVSKSSFAILLKYLEGLNGDSARSRIRSEASRRALRYRKHQEKGSEGTTKEKPMRVSMSGETPSTEAMVSGSETVEVEMDEEERWQQLSEHDKRKEYKRARKVLETVVVK</sequence>
<name>A0AAD2JGK1_9STRA</name>
<evidence type="ECO:0000256" key="1">
    <source>
        <dbReference type="SAM" id="MobiDB-lite"/>
    </source>
</evidence>
<feature type="domain" description="WKF" evidence="2">
    <location>
        <begin position="48"/>
        <end position="111"/>
    </location>
</feature>
<gene>
    <name evidence="3" type="ORF">CYCCA115_LOCUS10888</name>
</gene>
<evidence type="ECO:0000313" key="4">
    <source>
        <dbReference type="Proteomes" id="UP001295423"/>
    </source>
</evidence>
<reference evidence="3" key="1">
    <citation type="submission" date="2023-08" db="EMBL/GenBank/DDBJ databases">
        <authorList>
            <person name="Audoor S."/>
            <person name="Bilcke G."/>
        </authorList>
    </citation>
    <scope>NUCLEOTIDE SEQUENCE</scope>
</reference>
<evidence type="ECO:0000313" key="3">
    <source>
        <dbReference type="EMBL" id="CAJ1946894.1"/>
    </source>
</evidence>
<dbReference type="EMBL" id="CAKOGP040001717">
    <property type="protein sequence ID" value="CAJ1946894.1"/>
    <property type="molecule type" value="Genomic_DNA"/>
</dbReference>
<dbReference type="InterPro" id="IPR019327">
    <property type="entry name" value="WKF"/>
</dbReference>
<feature type="compositionally biased region" description="Basic and acidic residues" evidence="1">
    <location>
        <begin position="122"/>
        <end position="134"/>
    </location>
</feature>
<dbReference type="PANTHER" id="PTHR22306:SF2">
    <property type="entry name" value="CHROMOSOME 7 OPEN READING FRAME 50"/>
    <property type="match status" value="1"/>
</dbReference>
<comment type="caution">
    <text evidence="3">The sequence shown here is derived from an EMBL/GenBank/DDBJ whole genome shotgun (WGS) entry which is preliminary data.</text>
</comment>
<evidence type="ECO:0000259" key="2">
    <source>
        <dbReference type="Pfam" id="PF10180"/>
    </source>
</evidence>
<protein>
    <recommendedName>
        <fullName evidence="2">WKF domain-containing protein</fullName>
    </recommendedName>
</protein>
<dbReference type="Pfam" id="PF10180">
    <property type="entry name" value="WKF"/>
    <property type="match status" value="1"/>
</dbReference>
<dbReference type="Proteomes" id="UP001295423">
    <property type="component" value="Unassembled WGS sequence"/>
</dbReference>